<keyword evidence="1" id="KW-1133">Transmembrane helix</keyword>
<dbReference type="AlphaFoldDB" id="A0A2C9A2W0"/>
<evidence type="ECO:0000259" key="2">
    <source>
        <dbReference type="Pfam" id="PF25362"/>
    </source>
</evidence>
<dbReference type="OrthoDB" id="3826692at2"/>
<dbReference type="RefSeq" id="WP_143544738.1">
    <property type="nucleotide sequence ID" value="NZ_BMLC01000001.1"/>
</dbReference>
<dbReference type="EMBL" id="OCST01000006">
    <property type="protein sequence ID" value="SOE73608.1"/>
    <property type="molecule type" value="Genomic_DNA"/>
</dbReference>
<sequence length="163" mass="18167">MDRTILQAIVVVFLAVLLLLMVLGWMGRRRRQRDIVPLQAAPVDLGAVLTTLNGKYVATTGSGDPLDRIAVHGLGFRSNVTAVVAETGILLQLPGKDLFIPRGDLRDIRRATWTIDRVVEKDGLHLIEWMLGDRVVDSYLRMAEPTEFERAARSVLADRKDLP</sequence>
<reference evidence="3 4" key="1">
    <citation type="submission" date="2017-09" db="EMBL/GenBank/DDBJ databases">
        <authorList>
            <person name="Ehlers B."/>
            <person name="Leendertz F.H."/>
        </authorList>
    </citation>
    <scope>NUCLEOTIDE SEQUENCE [LARGE SCALE GENOMIC DNA]</scope>
    <source>
        <strain evidence="3 4">CGMCC 1.05381</strain>
    </source>
</reference>
<accession>A0A2C9A2W0</accession>
<keyword evidence="4" id="KW-1185">Reference proteome</keyword>
<organism evidence="3 4">
    <name type="scientific">Salinibacterium xinjiangense</name>
    <dbReference type="NCBI Taxonomy" id="386302"/>
    <lineage>
        <taxon>Bacteria</taxon>
        <taxon>Bacillati</taxon>
        <taxon>Actinomycetota</taxon>
        <taxon>Actinomycetes</taxon>
        <taxon>Micrococcales</taxon>
        <taxon>Microbacteriaceae</taxon>
        <taxon>Salinibacterium</taxon>
    </lineage>
</organism>
<dbReference type="InterPro" id="IPR057446">
    <property type="entry name" value="PH_bac"/>
</dbReference>
<gene>
    <name evidence="3" type="ORF">SAMN06296378_2779</name>
</gene>
<dbReference type="Proteomes" id="UP000219440">
    <property type="component" value="Unassembled WGS sequence"/>
</dbReference>
<evidence type="ECO:0000256" key="1">
    <source>
        <dbReference type="SAM" id="Phobius"/>
    </source>
</evidence>
<evidence type="ECO:0000313" key="3">
    <source>
        <dbReference type="EMBL" id="SOE73608.1"/>
    </source>
</evidence>
<protein>
    <submittedName>
        <fullName evidence="3">PEP-CTERM protein-sorting domain-containing protein</fullName>
    </submittedName>
</protein>
<dbReference type="Pfam" id="PF25362">
    <property type="entry name" value="bPH_11"/>
    <property type="match status" value="1"/>
</dbReference>
<keyword evidence="1" id="KW-0812">Transmembrane</keyword>
<keyword evidence="1" id="KW-0472">Membrane</keyword>
<feature type="domain" description="PH" evidence="2">
    <location>
        <begin position="37"/>
        <end position="152"/>
    </location>
</feature>
<name>A0A2C9A2W0_9MICO</name>
<proteinExistence type="predicted"/>
<evidence type="ECO:0000313" key="4">
    <source>
        <dbReference type="Proteomes" id="UP000219440"/>
    </source>
</evidence>
<feature type="transmembrane region" description="Helical" evidence="1">
    <location>
        <begin position="6"/>
        <end position="26"/>
    </location>
</feature>